<dbReference type="Pfam" id="PF01206">
    <property type="entry name" value="TusA"/>
    <property type="match status" value="1"/>
</dbReference>
<evidence type="ECO:0000259" key="1">
    <source>
        <dbReference type="PROSITE" id="PS01148"/>
    </source>
</evidence>
<dbReference type="InterPro" id="IPR036868">
    <property type="entry name" value="TusA-like_sf"/>
</dbReference>
<proteinExistence type="predicted"/>
<dbReference type="Gene3D" id="3.30.110.40">
    <property type="entry name" value="TusA-like domain"/>
    <property type="match status" value="1"/>
</dbReference>
<dbReference type="PROSITE" id="PS01148">
    <property type="entry name" value="UPF0033"/>
    <property type="match status" value="1"/>
</dbReference>
<organism evidence="2 3">
    <name type="scientific">Metallosphaera sedula</name>
    <dbReference type="NCBI Taxonomy" id="43687"/>
    <lineage>
        <taxon>Archaea</taxon>
        <taxon>Thermoproteota</taxon>
        <taxon>Thermoprotei</taxon>
        <taxon>Sulfolobales</taxon>
        <taxon>Sulfolobaceae</taxon>
        <taxon>Metallosphaera</taxon>
    </lineage>
</organism>
<feature type="domain" description="UPF0033" evidence="1">
    <location>
        <begin position="138"/>
        <end position="162"/>
    </location>
</feature>
<dbReference type="EMBL" id="CP008822">
    <property type="protein sequence ID" value="AIM26543.1"/>
    <property type="molecule type" value="Genomic_DNA"/>
</dbReference>
<dbReference type="GeneID" id="91754826"/>
<dbReference type="SUPFAM" id="SSF64307">
    <property type="entry name" value="SirA-like"/>
    <property type="match status" value="1"/>
</dbReference>
<accession>A0A088E3K3</accession>
<dbReference type="CDD" id="cd00291">
    <property type="entry name" value="SirA_YedF_YeeD"/>
    <property type="match status" value="1"/>
</dbReference>
<dbReference type="AlphaFoldDB" id="A0A088E3K3"/>
<dbReference type="PANTHER" id="PTHR33279">
    <property type="entry name" value="SULFUR CARRIER PROTEIN YEDF-RELATED"/>
    <property type="match status" value="1"/>
</dbReference>
<evidence type="ECO:0000313" key="2">
    <source>
        <dbReference type="EMBL" id="AIM26543.1"/>
    </source>
</evidence>
<dbReference type="PANTHER" id="PTHR33279:SF18">
    <property type="entry name" value="SULFUR CARRIER PROTEIN MJ0990-RELATED"/>
    <property type="match status" value="1"/>
</dbReference>
<sequence length="325" mass="37169">METSVVLRVRGFQQLLDVEKYHRLYMLSDVRRLSWGYSAKLKLGKISFPVLVKVGRNSLEMYEEQGKFMVHLEFVEGDSVKVRIRVEASNEMVKSSLEEGISRNLNEYAESICKAGKGRSQEPLGLIMMMKPFVRRHLDVRGEQCPIPEIAAKKELTKMKPGEELEILVDHPAAVDVTLPEVAKLMNCRYDIYNMGDYVSFVMLKLGDPIMNKNYLEALTKRERIPEMMKDMGFIAFLYSVFDKVIRQLPTDGLYPEIFRYDGLTLVTSASIGRGWLAVALVEDDKILGMMLDIKGDRYWNQDALKVINRVKGIGNVFYLKASST</sequence>
<dbReference type="OMA" id="IYNMGDY"/>
<dbReference type="RefSeq" id="WP_012020344.1">
    <property type="nucleotide sequence ID" value="NZ_AP019770.1"/>
</dbReference>
<evidence type="ECO:0000313" key="3">
    <source>
        <dbReference type="Proteomes" id="UP000029084"/>
    </source>
</evidence>
<name>A0A088E3K3_9CREN</name>
<protein>
    <submittedName>
        <fullName evidence="2">SirA family protein</fullName>
    </submittedName>
</protein>
<dbReference type="Proteomes" id="UP000029084">
    <property type="component" value="Chromosome"/>
</dbReference>
<gene>
    <name evidence="2" type="ORF">HA72_0379</name>
</gene>
<dbReference type="InterPro" id="IPR001455">
    <property type="entry name" value="TusA-like"/>
</dbReference>
<reference evidence="2 3" key="1">
    <citation type="journal article" date="2014" name="J. Bacteriol.">
        <title>Role of an Archaeal PitA Transporter in the Copper and Arsenic Resistance of Metallosphaera sedula, an Extreme Thermoacidophile.</title>
        <authorList>
            <person name="McCarthy S."/>
            <person name="Ai C."/>
            <person name="Wheaton G."/>
            <person name="Tevatia R."/>
            <person name="Eckrich V."/>
            <person name="Kelly R."/>
            <person name="Blum P."/>
        </authorList>
    </citation>
    <scope>NUCLEOTIDE SEQUENCE [LARGE SCALE GENOMIC DNA]</scope>
    <source>
        <strain evidence="2 3">CuR1</strain>
    </source>
</reference>